<dbReference type="Proteomes" id="UP000310108">
    <property type="component" value="Unassembled WGS sequence"/>
</dbReference>
<name>A0A4U6XT60_9PEZI</name>
<evidence type="ECO:0000313" key="9">
    <source>
        <dbReference type="Proteomes" id="UP000310108"/>
    </source>
</evidence>
<evidence type="ECO:0000256" key="4">
    <source>
        <dbReference type="ARBA" id="ARBA00023136"/>
    </source>
</evidence>
<feature type="transmembrane region" description="Helical" evidence="6">
    <location>
        <begin position="132"/>
        <end position="150"/>
    </location>
</feature>
<dbReference type="InterPro" id="IPR036259">
    <property type="entry name" value="MFS_trans_sf"/>
</dbReference>
<feature type="transmembrane region" description="Helical" evidence="6">
    <location>
        <begin position="349"/>
        <end position="368"/>
    </location>
</feature>
<feature type="compositionally biased region" description="Basic and acidic residues" evidence="5">
    <location>
        <begin position="511"/>
        <end position="522"/>
    </location>
</feature>
<keyword evidence="2 6" id="KW-0812">Transmembrane</keyword>
<dbReference type="FunFam" id="1.20.1250.20:FF:000276">
    <property type="entry name" value="Sugar transporter family protein"/>
    <property type="match status" value="1"/>
</dbReference>
<dbReference type="PANTHER" id="PTHR23508">
    <property type="entry name" value="CARBOXYLIC ACID TRANSPORTER PROTEIN HOMOLOG"/>
    <property type="match status" value="1"/>
</dbReference>
<feature type="domain" description="Major facilitator superfamily (MFS) profile" evidence="7">
    <location>
        <begin position="67"/>
        <end position="473"/>
    </location>
</feature>
<evidence type="ECO:0000259" key="7">
    <source>
        <dbReference type="PROSITE" id="PS50850"/>
    </source>
</evidence>
<feature type="transmembrane region" description="Helical" evidence="6">
    <location>
        <begin position="103"/>
        <end position="125"/>
    </location>
</feature>
<feature type="region of interest" description="Disordered" evidence="5">
    <location>
        <begin position="1"/>
        <end position="24"/>
    </location>
</feature>
<feature type="transmembrane region" description="Helical" evidence="6">
    <location>
        <begin position="224"/>
        <end position="242"/>
    </location>
</feature>
<dbReference type="SUPFAM" id="SSF103473">
    <property type="entry name" value="MFS general substrate transporter"/>
    <property type="match status" value="1"/>
</dbReference>
<dbReference type="PANTHER" id="PTHR23508:SF10">
    <property type="entry name" value="CARBOXYLIC ACID TRANSPORTER PROTEIN HOMOLOG"/>
    <property type="match status" value="1"/>
</dbReference>
<feature type="transmembrane region" description="Helical" evidence="6">
    <location>
        <begin position="65"/>
        <end position="83"/>
    </location>
</feature>
<dbReference type="GO" id="GO:0015355">
    <property type="term" value="F:secondary active monocarboxylate transmembrane transporter activity"/>
    <property type="evidence" value="ECO:0007669"/>
    <property type="project" value="TreeGrafter"/>
</dbReference>
<keyword evidence="9" id="KW-1185">Reference proteome</keyword>
<gene>
    <name evidence="8" type="primary">JEN1</name>
    <name evidence="8" type="ORF">CTA1_864</name>
</gene>
<protein>
    <submittedName>
        <fullName evidence="8">Carboxylic acid transporter-like protein</fullName>
    </submittedName>
</protein>
<dbReference type="OrthoDB" id="5296287at2759"/>
<evidence type="ECO:0000256" key="3">
    <source>
        <dbReference type="ARBA" id="ARBA00022989"/>
    </source>
</evidence>
<feature type="region of interest" description="Disordered" evidence="5">
    <location>
        <begin position="494"/>
        <end position="528"/>
    </location>
</feature>
<keyword evidence="4 6" id="KW-0472">Membrane</keyword>
<keyword evidence="3 6" id="KW-1133">Transmembrane helix</keyword>
<feature type="transmembrane region" description="Helical" evidence="6">
    <location>
        <begin position="162"/>
        <end position="180"/>
    </location>
</feature>
<accession>A0A4U6XT60</accession>
<dbReference type="GO" id="GO:0005886">
    <property type="term" value="C:plasma membrane"/>
    <property type="evidence" value="ECO:0007669"/>
    <property type="project" value="TreeGrafter"/>
</dbReference>
<evidence type="ECO:0000256" key="1">
    <source>
        <dbReference type="ARBA" id="ARBA00004141"/>
    </source>
</evidence>
<feature type="transmembrane region" description="Helical" evidence="6">
    <location>
        <begin position="192"/>
        <end position="212"/>
    </location>
</feature>
<dbReference type="EMBL" id="PJEX01000013">
    <property type="protein sequence ID" value="TKW59110.1"/>
    <property type="molecule type" value="Genomic_DNA"/>
</dbReference>
<dbReference type="PROSITE" id="PS50850">
    <property type="entry name" value="MFS"/>
    <property type="match status" value="1"/>
</dbReference>
<feature type="transmembrane region" description="Helical" evidence="6">
    <location>
        <begin position="320"/>
        <end position="342"/>
    </location>
</feature>
<dbReference type="InterPro" id="IPR005828">
    <property type="entry name" value="MFS_sugar_transport-like"/>
</dbReference>
<dbReference type="Pfam" id="PF00083">
    <property type="entry name" value="Sugar_tr"/>
    <property type="match status" value="1"/>
</dbReference>
<evidence type="ECO:0000256" key="5">
    <source>
        <dbReference type="SAM" id="MobiDB-lite"/>
    </source>
</evidence>
<dbReference type="CDD" id="cd17316">
    <property type="entry name" value="MFS_SV2_like"/>
    <property type="match status" value="1"/>
</dbReference>
<dbReference type="GO" id="GO:0035879">
    <property type="term" value="P:plasma membrane lactate transport"/>
    <property type="evidence" value="ECO:0007669"/>
    <property type="project" value="TreeGrafter"/>
</dbReference>
<reference evidence="8 9" key="1">
    <citation type="journal article" date="2019" name="PLoS ONE">
        <title>Comparative genome analysis indicates high evolutionary potential of pathogenicity genes in Colletotrichum tanaceti.</title>
        <authorList>
            <person name="Lelwala R.V."/>
            <person name="Korhonen P.K."/>
            <person name="Young N.D."/>
            <person name="Scott J.B."/>
            <person name="Ades P.A."/>
            <person name="Gasser R.B."/>
            <person name="Taylor P.W.J."/>
        </authorList>
    </citation>
    <scope>NUCLEOTIDE SEQUENCE [LARGE SCALE GENOMIC DNA]</scope>
    <source>
        <strain evidence="8">BRIP57314</strain>
    </source>
</reference>
<dbReference type="AlphaFoldDB" id="A0A4U6XT60"/>
<sequence length="528" mass="57979">MDSPHGKAHIDPEHSPRAEHHGDQEQWHGMSAGRYLGTRFATLKPPMLSAPNPLKLVVMINRRQWAFFAVAFAAWTWDAFDFFTVSLTITELSETFGKSKTDITWGITLVLMFRSVGSVIFGIAADRYGRKWPFVVNNLLFIVLELGTGFCQTYDQFLACRALFGIAMGGLYGNAAATALEDLPSETRGMMSGVLQQGYAFGYLLAAAFARGLVNTTPHGWRPLYWFGAGPPVLFILFRLMLPETDTFNERKRIRAATAAAGGSVTSTFLAEGKVAVREHWLLLTYLVLLMAGFNFMSHGSQDLYPTMLTSQFSFDADQVTVTQVVANLGAMLGGTAVGYGSQVLGRRLSILVCCVVGGALLYPYTFVTTEAVMAAAFFEQFCVQGAWGVIPIHLMELSPGAFRTFVVGTSYQLGNLVSSASSTIEARLGERFPLPPTRGGTERFDYGRVICIFMGCVFAYVVLLTLVGPEHLRRSFDVADDSDMREVAGDETMENELHHHRGARVGHGGAHSDEEMGHQEKSATYLE</sequence>
<comment type="subcellular location">
    <subcellularLocation>
        <location evidence="1">Membrane</location>
        <topology evidence="1">Multi-pass membrane protein</topology>
    </subcellularLocation>
</comment>
<organism evidence="8 9">
    <name type="scientific">Colletotrichum tanaceti</name>
    <dbReference type="NCBI Taxonomy" id="1306861"/>
    <lineage>
        <taxon>Eukaryota</taxon>
        <taxon>Fungi</taxon>
        <taxon>Dikarya</taxon>
        <taxon>Ascomycota</taxon>
        <taxon>Pezizomycotina</taxon>
        <taxon>Sordariomycetes</taxon>
        <taxon>Hypocreomycetidae</taxon>
        <taxon>Glomerellales</taxon>
        <taxon>Glomerellaceae</taxon>
        <taxon>Colletotrichum</taxon>
        <taxon>Colletotrichum destructivum species complex</taxon>
    </lineage>
</organism>
<proteinExistence type="predicted"/>
<evidence type="ECO:0000256" key="6">
    <source>
        <dbReference type="SAM" id="Phobius"/>
    </source>
</evidence>
<evidence type="ECO:0000256" key="2">
    <source>
        <dbReference type="ARBA" id="ARBA00022692"/>
    </source>
</evidence>
<dbReference type="Gene3D" id="1.20.1250.20">
    <property type="entry name" value="MFS general substrate transporter like domains"/>
    <property type="match status" value="2"/>
</dbReference>
<comment type="caution">
    <text evidence="8">The sequence shown here is derived from an EMBL/GenBank/DDBJ whole genome shotgun (WGS) entry which is preliminary data.</text>
</comment>
<dbReference type="InterPro" id="IPR020846">
    <property type="entry name" value="MFS_dom"/>
</dbReference>
<feature type="transmembrane region" description="Helical" evidence="6">
    <location>
        <begin position="281"/>
        <end position="300"/>
    </location>
</feature>
<dbReference type="FunFam" id="1.20.1250.20:FF:000190">
    <property type="entry name" value="Sugar transporter family protein"/>
    <property type="match status" value="1"/>
</dbReference>
<evidence type="ECO:0000313" key="8">
    <source>
        <dbReference type="EMBL" id="TKW59110.1"/>
    </source>
</evidence>
<feature type="transmembrane region" description="Helical" evidence="6">
    <location>
        <begin position="447"/>
        <end position="468"/>
    </location>
</feature>